<feature type="transmembrane region" description="Helical" evidence="1">
    <location>
        <begin position="118"/>
        <end position="142"/>
    </location>
</feature>
<dbReference type="Proteomes" id="UP000187412">
    <property type="component" value="Unassembled WGS sequence"/>
</dbReference>
<keyword evidence="3" id="KW-1185">Reference proteome</keyword>
<dbReference type="Pfam" id="PF20563">
    <property type="entry name" value="DUF6773"/>
    <property type="match status" value="1"/>
</dbReference>
<proteinExistence type="predicted"/>
<feature type="transmembrane region" description="Helical" evidence="1">
    <location>
        <begin position="21"/>
        <end position="41"/>
    </location>
</feature>
<reference evidence="2 3" key="1">
    <citation type="submission" date="2016-10" db="EMBL/GenBank/DDBJ databases">
        <title>Paenibacillus species isolates.</title>
        <authorList>
            <person name="Beno S.M."/>
        </authorList>
    </citation>
    <scope>NUCLEOTIDE SEQUENCE [LARGE SCALE GENOMIC DNA]</scope>
    <source>
        <strain evidence="2 3">FSL H7-0744</strain>
    </source>
</reference>
<comment type="caution">
    <text evidence="2">The sequence shown here is derived from an EMBL/GenBank/DDBJ whole genome shotgun (WGS) entry which is preliminary data.</text>
</comment>
<dbReference type="RefSeq" id="WP_076111138.1">
    <property type="nucleotide sequence ID" value="NZ_MPTB01000016.1"/>
</dbReference>
<keyword evidence="1" id="KW-0812">Transmembrane</keyword>
<evidence type="ECO:0000256" key="1">
    <source>
        <dbReference type="SAM" id="Phobius"/>
    </source>
</evidence>
<evidence type="ECO:0000313" key="3">
    <source>
        <dbReference type="Proteomes" id="UP000187412"/>
    </source>
</evidence>
<evidence type="ECO:0000313" key="2">
    <source>
        <dbReference type="EMBL" id="OMD47316.1"/>
    </source>
</evidence>
<feature type="transmembrane region" description="Helical" evidence="1">
    <location>
        <begin position="88"/>
        <end position="106"/>
    </location>
</feature>
<keyword evidence="1" id="KW-1133">Transmembrane helix</keyword>
<gene>
    <name evidence="2" type="ORF">BSK56_14145</name>
</gene>
<organism evidence="2 3">
    <name type="scientific">Paenibacillus borealis</name>
    <dbReference type="NCBI Taxonomy" id="160799"/>
    <lineage>
        <taxon>Bacteria</taxon>
        <taxon>Bacillati</taxon>
        <taxon>Bacillota</taxon>
        <taxon>Bacilli</taxon>
        <taxon>Bacillales</taxon>
        <taxon>Paenibacillaceae</taxon>
        <taxon>Paenibacillus</taxon>
    </lineage>
</organism>
<accession>A0ABX3H9Z9</accession>
<protein>
    <recommendedName>
        <fullName evidence="4">DUF3278 domain-containing protein</fullName>
    </recommendedName>
</protein>
<sequence>MKGKGIKDERIQGEVHKLMSHGFTIVFVGIAASVFVKVFVLHLDLKYWLDSFLILMAACFYVTLRSMRGGLFLLPSKAGEVKRLKKTNLISGAAGALIWAILMISYDLLGKDEVDVVASVMSTLVGSVVFFFGITWIQWFMIKRSNQNADKHLE</sequence>
<keyword evidence="1" id="KW-0472">Membrane</keyword>
<name>A0ABX3H9Z9_PAEBO</name>
<feature type="transmembrane region" description="Helical" evidence="1">
    <location>
        <begin position="47"/>
        <end position="67"/>
    </location>
</feature>
<dbReference type="InterPro" id="IPR046664">
    <property type="entry name" value="DUF6773"/>
</dbReference>
<dbReference type="EMBL" id="MPTB01000016">
    <property type="protein sequence ID" value="OMD47316.1"/>
    <property type="molecule type" value="Genomic_DNA"/>
</dbReference>
<evidence type="ECO:0008006" key="4">
    <source>
        <dbReference type="Google" id="ProtNLM"/>
    </source>
</evidence>